<evidence type="ECO:0000256" key="14">
    <source>
        <dbReference type="ARBA" id="ARBA00038036"/>
    </source>
</evidence>
<keyword evidence="8 16" id="KW-0808">Transferase</keyword>
<accession>A0A1N7BQK9</accession>
<feature type="binding site" evidence="16">
    <location>
        <position position="90"/>
    </location>
    <ligand>
        <name>substrate</name>
    </ligand>
</feature>
<comment type="cofactor">
    <cofactor evidence="2">
        <name>K(+)</name>
        <dbReference type="ChEBI" id="CHEBI:29103"/>
    </cofactor>
</comment>
<dbReference type="NCBIfam" id="TIGR00671">
    <property type="entry name" value="baf"/>
    <property type="match status" value="1"/>
</dbReference>
<feature type="binding site" evidence="16">
    <location>
        <begin position="6"/>
        <end position="13"/>
    </location>
    <ligand>
        <name>ATP</name>
        <dbReference type="ChEBI" id="CHEBI:30616"/>
    </ligand>
</feature>
<dbReference type="PANTHER" id="PTHR34265">
    <property type="entry name" value="TYPE III PANTOTHENATE KINASE"/>
    <property type="match status" value="1"/>
</dbReference>
<keyword evidence="11 16" id="KW-0067">ATP-binding</keyword>
<comment type="subunit">
    <text evidence="5 16">Homodimer.</text>
</comment>
<evidence type="ECO:0000256" key="1">
    <source>
        <dbReference type="ARBA" id="ARBA00001206"/>
    </source>
</evidence>
<evidence type="ECO:0000256" key="3">
    <source>
        <dbReference type="ARBA" id="ARBA00004496"/>
    </source>
</evidence>
<evidence type="ECO:0000313" key="18">
    <source>
        <dbReference type="Proteomes" id="UP000186079"/>
    </source>
</evidence>
<dbReference type="GO" id="GO:0015937">
    <property type="term" value="P:coenzyme A biosynthetic process"/>
    <property type="evidence" value="ECO:0007669"/>
    <property type="project" value="UniProtKB-UniRule"/>
</dbReference>
<dbReference type="PANTHER" id="PTHR34265:SF1">
    <property type="entry name" value="TYPE III PANTOTHENATE KINASE"/>
    <property type="match status" value="1"/>
</dbReference>
<evidence type="ECO:0000256" key="13">
    <source>
        <dbReference type="ARBA" id="ARBA00022993"/>
    </source>
</evidence>
<evidence type="ECO:0000256" key="4">
    <source>
        <dbReference type="ARBA" id="ARBA00005225"/>
    </source>
</evidence>
<dbReference type="GO" id="GO:0005524">
    <property type="term" value="F:ATP binding"/>
    <property type="evidence" value="ECO:0007669"/>
    <property type="project" value="UniProtKB-UniRule"/>
</dbReference>
<comment type="cofactor">
    <cofactor evidence="16">
        <name>NH4(+)</name>
        <dbReference type="ChEBI" id="CHEBI:28938"/>
    </cofactor>
    <cofactor evidence="16">
        <name>K(+)</name>
        <dbReference type="ChEBI" id="CHEBI:29103"/>
    </cofactor>
    <text evidence="16">A monovalent cation. Ammonium or potassium.</text>
</comment>
<dbReference type="Proteomes" id="UP000186079">
    <property type="component" value="Unassembled WGS sequence"/>
</dbReference>
<evidence type="ECO:0000256" key="6">
    <source>
        <dbReference type="ARBA" id="ARBA00012102"/>
    </source>
</evidence>
<dbReference type="UniPathway" id="UPA00241">
    <property type="reaction ID" value="UER00352"/>
</dbReference>
<keyword evidence="10 16" id="KW-0418">Kinase</keyword>
<reference evidence="17 18" key="1">
    <citation type="submission" date="2017-01" db="EMBL/GenBank/DDBJ databases">
        <authorList>
            <person name="Mah S.A."/>
            <person name="Swanson W.J."/>
            <person name="Moy G.W."/>
            <person name="Vacquier V.D."/>
        </authorList>
    </citation>
    <scope>NUCLEOTIDE SEQUENCE [LARGE SCALE GENOMIC DNA]</scope>
    <source>
        <strain evidence="17 18">ATCC 29606</strain>
    </source>
</reference>
<sequence>MILELDCGNTLIKWRLLSTGETHSGVVSDAAALLDELKRVSVGVLRGARLASVRSEQETDAIASTLEETFGVRCQVAMPAERLGGVRNGYEDYRGLGMDRWLALVGAFTLARKACLVLDLGTAITADFVSSEGGHLGGFICPGMPLLRSDLRTHTSRIRYGDDAAHDALRSSDPGRSTPQAVERGCLWMVRGFVREQRRLASHLLGAEHEIFLTGGDAELVLNDVPHARLAPDLVFTGLAVACPLE</sequence>
<keyword evidence="16" id="KW-0479">Metal-binding</keyword>
<protein>
    <recommendedName>
        <fullName evidence="15 16">Type III pantothenate kinase</fullName>
        <ecNumber evidence="6 16">2.7.1.33</ecNumber>
    </recommendedName>
    <alternativeName>
        <fullName evidence="16">PanK-III</fullName>
    </alternativeName>
    <alternativeName>
        <fullName evidence="16">Pantothenic acid kinase</fullName>
    </alternativeName>
</protein>
<comment type="subcellular location">
    <subcellularLocation>
        <location evidence="3 16">Cytoplasm</location>
    </subcellularLocation>
</comment>
<keyword evidence="13 16" id="KW-0173">Coenzyme A biosynthesis</keyword>
<dbReference type="EMBL" id="FTMC01000037">
    <property type="protein sequence ID" value="SIR53677.1"/>
    <property type="molecule type" value="Genomic_DNA"/>
</dbReference>
<dbReference type="SUPFAM" id="SSF53067">
    <property type="entry name" value="Actin-like ATPase domain"/>
    <property type="match status" value="2"/>
</dbReference>
<evidence type="ECO:0000256" key="16">
    <source>
        <dbReference type="HAMAP-Rule" id="MF_01274"/>
    </source>
</evidence>
<keyword evidence="9 16" id="KW-0547">Nucleotide-binding</keyword>
<evidence type="ECO:0000256" key="2">
    <source>
        <dbReference type="ARBA" id="ARBA00001958"/>
    </source>
</evidence>
<feature type="binding site" evidence="16">
    <location>
        <position position="122"/>
    </location>
    <ligand>
        <name>ATP</name>
        <dbReference type="ChEBI" id="CHEBI:30616"/>
    </ligand>
</feature>
<evidence type="ECO:0000313" key="17">
    <source>
        <dbReference type="EMBL" id="SIR53677.1"/>
    </source>
</evidence>
<comment type="function">
    <text evidence="16">Catalyzes the phosphorylation of pantothenate (Pan), the first step in CoA biosynthesis.</text>
</comment>
<evidence type="ECO:0000256" key="11">
    <source>
        <dbReference type="ARBA" id="ARBA00022840"/>
    </source>
</evidence>
<proteinExistence type="inferred from homology"/>
<dbReference type="InterPro" id="IPR043129">
    <property type="entry name" value="ATPase_NBD"/>
</dbReference>
<comment type="catalytic activity">
    <reaction evidence="1 16">
        <text>(R)-pantothenate + ATP = (R)-4'-phosphopantothenate + ADP + H(+)</text>
        <dbReference type="Rhea" id="RHEA:16373"/>
        <dbReference type="ChEBI" id="CHEBI:10986"/>
        <dbReference type="ChEBI" id="CHEBI:15378"/>
        <dbReference type="ChEBI" id="CHEBI:29032"/>
        <dbReference type="ChEBI" id="CHEBI:30616"/>
        <dbReference type="ChEBI" id="CHEBI:456216"/>
        <dbReference type="EC" id="2.7.1.33"/>
    </reaction>
</comment>
<feature type="binding site" evidence="16">
    <location>
        <position position="178"/>
    </location>
    <ligand>
        <name>substrate</name>
    </ligand>
</feature>
<evidence type="ECO:0000256" key="15">
    <source>
        <dbReference type="ARBA" id="ARBA00040883"/>
    </source>
</evidence>
<dbReference type="RefSeq" id="WP_076380982.1">
    <property type="nucleotide sequence ID" value="NZ_FTMC01000037.1"/>
</dbReference>
<dbReference type="InterPro" id="IPR004619">
    <property type="entry name" value="Type_III_PanK"/>
</dbReference>
<evidence type="ECO:0000256" key="10">
    <source>
        <dbReference type="ARBA" id="ARBA00022777"/>
    </source>
</evidence>
<keyword evidence="7 16" id="KW-0963">Cytoplasm</keyword>
<feature type="binding site" evidence="16">
    <location>
        <position position="119"/>
    </location>
    <ligand>
        <name>K(+)</name>
        <dbReference type="ChEBI" id="CHEBI:29103"/>
    </ligand>
</feature>
<comment type="similarity">
    <text evidence="14 16">Belongs to the type III pantothenate kinase family.</text>
</comment>
<feature type="binding site" evidence="16">
    <location>
        <begin position="97"/>
        <end position="100"/>
    </location>
    <ligand>
        <name>substrate</name>
    </ligand>
</feature>
<evidence type="ECO:0000256" key="5">
    <source>
        <dbReference type="ARBA" id="ARBA00011738"/>
    </source>
</evidence>
<dbReference type="EC" id="2.7.1.33" evidence="6 16"/>
<organism evidence="17 18">
    <name type="scientific">Pseudomonas flexibilis</name>
    <dbReference type="NCBI Taxonomy" id="706570"/>
    <lineage>
        <taxon>Bacteria</taxon>
        <taxon>Pseudomonadati</taxon>
        <taxon>Pseudomonadota</taxon>
        <taxon>Gammaproteobacteria</taxon>
        <taxon>Pseudomonadales</taxon>
        <taxon>Pseudomonadaceae</taxon>
        <taxon>Pseudomonas</taxon>
    </lineage>
</organism>
<gene>
    <name evidence="16" type="primary">coaX</name>
    <name evidence="17" type="ORF">SAMN05421672_1376</name>
</gene>
<evidence type="ECO:0000256" key="8">
    <source>
        <dbReference type="ARBA" id="ARBA00022679"/>
    </source>
</evidence>
<dbReference type="Pfam" id="PF03309">
    <property type="entry name" value="Pan_kinase"/>
    <property type="match status" value="1"/>
</dbReference>
<dbReference type="CDD" id="cd24015">
    <property type="entry name" value="ASKHA_NBD_PanK-III"/>
    <property type="match status" value="1"/>
</dbReference>
<evidence type="ECO:0000256" key="7">
    <source>
        <dbReference type="ARBA" id="ARBA00022490"/>
    </source>
</evidence>
<dbReference type="Gene3D" id="3.30.420.40">
    <property type="match status" value="2"/>
</dbReference>
<dbReference type="AlphaFoldDB" id="A0A1N7BQK9"/>
<dbReference type="GO" id="GO:0004594">
    <property type="term" value="F:pantothenate kinase activity"/>
    <property type="evidence" value="ECO:0007669"/>
    <property type="project" value="UniProtKB-UniRule"/>
</dbReference>
<dbReference type="HAMAP" id="MF_01274">
    <property type="entry name" value="Pantothen_kinase_3"/>
    <property type="match status" value="1"/>
</dbReference>
<dbReference type="GO" id="GO:0005737">
    <property type="term" value="C:cytoplasm"/>
    <property type="evidence" value="ECO:0007669"/>
    <property type="project" value="UniProtKB-SubCell"/>
</dbReference>
<comment type="pathway">
    <text evidence="4 16">Cofactor biosynthesis; coenzyme A biosynthesis; CoA from (R)-pantothenate: step 1/5.</text>
</comment>
<dbReference type="GO" id="GO:0046872">
    <property type="term" value="F:metal ion binding"/>
    <property type="evidence" value="ECO:0007669"/>
    <property type="project" value="UniProtKB-KW"/>
</dbReference>
<evidence type="ECO:0000256" key="9">
    <source>
        <dbReference type="ARBA" id="ARBA00022741"/>
    </source>
</evidence>
<keyword evidence="12 16" id="KW-0630">Potassium</keyword>
<name>A0A1N7BQK9_9PSED</name>
<feature type="active site" description="Proton acceptor" evidence="16">
    <location>
        <position position="99"/>
    </location>
</feature>
<evidence type="ECO:0000256" key="12">
    <source>
        <dbReference type="ARBA" id="ARBA00022958"/>
    </source>
</evidence>